<protein>
    <submittedName>
        <fullName evidence="1">Aminoglycoside phosphotransferase</fullName>
    </submittedName>
</protein>
<dbReference type="PANTHER" id="PTHR36091">
    <property type="entry name" value="ALTERED INHERITANCE OF MITOCHONDRIA PROTEIN 9, MITOCHONDRIAL"/>
    <property type="match status" value="1"/>
</dbReference>
<evidence type="ECO:0000313" key="2">
    <source>
        <dbReference type="Proteomes" id="UP000190312"/>
    </source>
</evidence>
<dbReference type="GO" id="GO:0005739">
    <property type="term" value="C:mitochondrion"/>
    <property type="evidence" value="ECO:0007669"/>
    <property type="project" value="TreeGrafter"/>
</dbReference>
<sequence length="572" mass="65824">MKKAVKSAVSKAVEGNAWKKFTNPSAGRGQTTFPKGQAEQERLGVRWDYDGEVTKGEVVYHKFQMQPNAGKVPSPIKRWREDHGGTHAVMATALVKKDVQKMPEPCELFEYTTGKWIYNDALRHRERRRAFNVSELKRLAALAVQQKEDDIAGFEKLAEGGFNRSFKITMRDGFQFVARIPYPVTEPKFLVVASEVATIDFLRSHGIPVPKIFGYSAVADNPAGTEYIFMELVQGQNLGDIWFTLSEQERITLVMKLVQLETRLFGLQFPASGSLYYYDDLPAHDYPAIVPSPSSTRRFCIGPDTSLGLWYGKRLNLSVERGPFNFRKTEILWRFSPPEPQKRLRISKHLDDLSNLFSVFAERFLPLFLQCGIPQSLQNYGDEISESLQTPSLPRNFDELEEIQQFQHTELFRKRQLHYLYVKLTAENNSEHYNALTYHSNTLRRRIFHHASDPWEGDNIALKADLVTVSRNWEEVTLDRRSPCPIFFSDDESSECLRLAHEQSDADKQFQACQEAIGVANEGWVPVAYYDEAKERERKLKADALDAAETAEERARIEENWIFDDFCEEEYT</sequence>
<dbReference type="EMBL" id="MKZY01000002">
    <property type="protein sequence ID" value="OOO13638.1"/>
    <property type="molecule type" value="Genomic_DNA"/>
</dbReference>
<dbReference type="InterPro" id="IPR051035">
    <property type="entry name" value="Mito_inheritance_9"/>
</dbReference>
<name>A0A1S9DX52_ASPOZ</name>
<comment type="caution">
    <text evidence="1">The sequence shown here is derived from an EMBL/GenBank/DDBJ whole genome shotgun (WGS) entry which is preliminary data.</text>
</comment>
<evidence type="ECO:0000313" key="1">
    <source>
        <dbReference type="EMBL" id="OOO13638.1"/>
    </source>
</evidence>
<gene>
    <name evidence="1" type="ORF">OAory_01013870</name>
</gene>
<reference evidence="1 2" key="1">
    <citation type="submission" date="2016-10" db="EMBL/GenBank/DDBJ databases">
        <title>Genome sequencing of Aspergillus oryzae BCC7051.</title>
        <authorList>
            <person name="Thammarongtham C."/>
            <person name="Vorapreeda T."/>
            <person name="Nookaew I."/>
            <person name="Srisuk T."/>
            <person name="Land M."/>
            <person name="Jeennor S."/>
            <person name="Laoteng K."/>
        </authorList>
    </citation>
    <scope>NUCLEOTIDE SEQUENCE [LARGE SCALE GENOMIC DNA]</scope>
    <source>
        <strain evidence="1 2">BCC7051</strain>
    </source>
</reference>
<dbReference type="VEuPathDB" id="FungiDB:AO090166000042"/>
<dbReference type="Proteomes" id="UP000190312">
    <property type="component" value="Unassembled WGS sequence"/>
</dbReference>
<dbReference type="SUPFAM" id="SSF56112">
    <property type="entry name" value="Protein kinase-like (PK-like)"/>
    <property type="match status" value="1"/>
</dbReference>
<proteinExistence type="predicted"/>
<dbReference type="InterPro" id="IPR011009">
    <property type="entry name" value="Kinase-like_dom_sf"/>
</dbReference>
<dbReference type="AlphaFoldDB" id="A0A1S9DX52"/>
<accession>A0A1S9DX52</accession>
<dbReference type="OrthoDB" id="10003767at2759"/>
<dbReference type="PANTHER" id="PTHR36091:SF2">
    <property type="entry name" value="AMINOGLYCOSIDE PHOSPHOTRANSFERASE DOMAIN-CONTAINING PROTEIN"/>
    <property type="match status" value="1"/>
</dbReference>
<organism evidence="1 2">
    <name type="scientific">Aspergillus oryzae</name>
    <name type="common">Yellow koji mold</name>
    <dbReference type="NCBI Taxonomy" id="5062"/>
    <lineage>
        <taxon>Eukaryota</taxon>
        <taxon>Fungi</taxon>
        <taxon>Dikarya</taxon>
        <taxon>Ascomycota</taxon>
        <taxon>Pezizomycotina</taxon>
        <taxon>Eurotiomycetes</taxon>
        <taxon>Eurotiomycetidae</taxon>
        <taxon>Eurotiales</taxon>
        <taxon>Aspergillaceae</taxon>
        <taxon>Aspergillus</taxon>
        <taxon>Aspergillus subgen. Circumdati</taxon>
    </lineage>
</organism>
<keyword evidence="1" id="KW-0808">Transferase</keyword>
<dbReference type="eggNOG" id="ENOG502SHAC">
    <property type="taxonomic scope" value="Eukaryota"/>
</dbReference>
<dbReference type="GO" id="GO:0016740">
    <property type="term" value="F:transferase activity"/>
    <property type="evidence" value="ECO:0007669"/>
    <property type="project" value="UniProtKB-KW"/>
</dbReference>